<dbReference type="RefSeq" id="XP_052130211.1">
    <property type="nucleotide sequence ID" value="XM_052274251.1"/>
</dbReference>
<evidence type="ECO:0000256" key="1">
    <source>
        <dbReference type="SAM" id="Phobius"/>
    </source>
</evidence>
<dbReference type="AlphaFoldDB" id="A0A9C6XTR7"/>
<dbReference type="Proteomes" id="UP000504606">
    <property type="component" value="Unplaced"/>
</dbReference>
<dbReference type="GeneID" id="127751145"/>
<keyword evidence="1" id="KW-1133">Transmembrane helix</keyword>
<protein>
    <submittedName>
        <fullName evidence="3">Uncharacterized protein LOC127751145</fullName>
    </submittedName>
</protein>
<evidence type="ECO:0000313" key="2">
    <source>
        <dbReference type="Proteomes" id="UP000504606"/>
    </source>
</evidence>
<reference evidence="3" key="1">
    <citation type="submission" date="2025-08" db="UniProtKB">
        <authorList>
            <consortium name="RefSeq"/>
        </authorList>
    </citation>
    <scope>IDENTIFICATION</scope>
    <source>
        <tissue evidence="3">Whole organism</tissue>
    </source>
</reference>
<gene>
    <name evidence="3" type="primary">LOC127751145</name>
</gene>
<accession>A0A9C6XTR7</accession>
<sequence>MFKMTRGLKTTQSVPSDVMEESYVGDLPNLPTIDLPDSEVMPPISTALTPDEHLFGEDYFGEYNKDDDSAETTTNLHDFITDAPEFNYEASEEEQPALILRRNYLFILELLFLLEKVWLLFFLLFSVNISVGLVWEDFCL</sequence>
<keyword evidence="1" id="KW-0812">Transmembrane</keyword>
<name>A0A9C6XTR7_FRAOC</name>
<keyword evidence="1" id="KW-0472">Membrane</keyword>
<organism evidence="2 3">
    <name type="scientific">Frankliniella occidentalis</name>
    <name type="common">Western flower thrips</name>
    <name type="synonym">Euthrips occidentalis</name>
    <dbReference type="NCBI Taxonomy" id="133901"/>
    <lineage>
        <taxon>Eukaryota</taxon>
        <taxon>Metazoa</taxon>
        <taxon>Ecdysozoa</taxon>
        <taxon>Arthropoda</taxon>
        <taxon>Hexapoda</taxon>
        <taxon>Insecta</taxon>
        <taxon>Pterygota</taxon>
        <taxon>Neoptera</taxon>
        <taxon>Paraneoptera</taxon>
        <taxon>Thysanoptera</taxon>
        <taxon>Terebrantia</taxon>
        <taxon>Thripoidea</taxon>
        <taxon>Thripidae</taxon>
        <taxon>Frankliniella</taxon>
    </lineage>
</organism>
<proteinExistence type="predicted"/>
<dbReference type="KEGG" id="foc:127751145"/>
<evidence type="ECO:0000313" key="3">
    <source>
        <dbReference type="RefSeq" id="XP_052130211.1"/>
    </source>
</evidence>
<feature type="transmembrane region" description="Helical" evidence="1">
    <location>
        <begin position="110"/>
        <end position="135"/>
    </location>
</feature>
<keyword evidence="2" id="KW-1185">Reference proteome</keyword>